<dbReference type="Proteomes" id="UP000736335">
    <property type="component" value="Unassembled WGS sequence"/>
</dbReference>
<evidence type="ECO:0000256" key="13">
    <source>
        <dbReference type="ARBA" id="ARBA00023277"/>
    </source>
</evidence>
<gene>
    <name evidence="21" type="ORF">BJ322DRAFT_1103057</name>
</gene>
<comment type="catalytic activity">
    <reaction evidence="1">
        <text>Hydrolysis of (1-&gt;3)-beta-D-glucosidic linkages in (1-&gt;3)-beta-D-glucans.</text>
        <dbReference type="EC" id="3.2.1.39"/>
    </reaction>
</comment>
<dbReference type="PANTHER" id="PTHR16631">
    <property type="entry name" value="GLUCAN 1,3-BETA-GLUCOSIDASE"/>
    <property type="match status" value="1"/>
</dbReference>
<dbReference type="InterPro" id="IPR000490">
    <property type="entry name" value="Glyco_hydro_17"/>
</dbReference>
<evidence type="ECO:0000256" key="19">
    <source>
        <dbReference type="RuleBase" id="RU004335"/>
    </source>
</evidence>
<keyword evidence="13" id="KW-0119">Carbohydrate metabolism</keyword>
<keyword evidence="9 20" id="KW-0732">Signal</keyword>
<protein>
    <recommendedName>
        <fullName evidence="5">glucan endo-1,3-beta-D-glucosidase</fullName>
        <ecNumber evidence="5">3.2.1.39</ecNumber>
    </recommendedName>
    <alternativeName>
        <fullName evidence="18">Endo-1,3-beta-glucanase btgC</fullName>
    </alternativeName>
    <alternativeName>
        <fullName evidence="17">Laminarinase btgC</fullName>
    </alternativeName>
</protein>
<dbReference type="GO" id="GO:0071555">
    <property type="term" value="P:cell wall organization"/>
    <property type="evidence" value="ECO:0007669"/>
    <property type="project" value="UniProtKB-KW"/>
</dbReference>
<dbReference type="GO" id="GO:0005886">
    <property type="term" value="C:plasma membrane"/>
    <property type="evidence" value="ECO:0007669"/>
    <property type="project" value="UniProtKB-SubCell"/>
</dbReference>
<name>A0A9P6HUH6_9AGAM</name>
<dbReference type="EC" id="3.2.1.39" evidence="5"/>
<comment type="caution">
    <text evidence="21">The sequence shown here is derived from an EMBL/GenBank/DDBJ whole genome shotgun (WGS) entry which is preliminary data.</text>
</comment>
<dbReference type="GO" id="GO:0000272">
    <property type="term" value="P:polysaccharide catabolic process"/>
    <property type="evidence" value="ECO:0007669"/>
    <property type="project" value="UniProtKB-KW"/>
</dbReference>
<feature type="signal peptide" evidence="20">
    <location>
        <begin position="1"/>
        <end position="18"/>
    </location>
</feature>
<accession>A0A9P6HUH6</accession>
<evidence type="ECO:0000256" key="10">
    <source>
        <dbReference type="ARBA" id="ARBA00022801"/>
    </source>
</evidence>
<dbReference type="OrthoDB" id="941679at2759"/>
<dbReference type="InterPro" id="IPR050732">
    <property type="entry name" value="Beta-glucan_modifiers"/>
</dbReference>
<dbReference type="AlphaFoldDB" id="A0A9P6HUH6"/>
<evidence type="ECO:0000256" key="9">
    <source>
        <dbReference type="ARBA" id="ARBA00022729"/>
    </source>
</evidence>
<dbReference type="Gene3D" id="3.20.20.80">
    <property type="entry name" value="Glycosidases"/>
    <property type="match status" value="1"/>
</dbReference>
<organism evidence="21 22">
    <name type="scientific">Thelephora terrestris</name>
    <dbReference type="NCBI Taxonomy" id="56493"/>
    <lineage>
        <taxon>Eukaryota</taxon>
        <taxon>Fungi</taxon>
        <taxon>Dikarya</taxon>
        <taxon>Basidiomycota</taxon>
        <taxon>Agaricomycotina</taxon>
        <taxon>Agaricomycetes</taxon>
        <taxon>Thelephorales</taxon>
        <taxon>Thelephoraceae</taxon>
        <taxon>Thelephora</taxon>
    </lineage>
</organism>
<keyword evidence="14" id="KW-0961">Cell wall biogenesis/degradation</keyword>
<evidence type="ECO:0000256" key="14">
    <source>
        <dbReference type="ARBA" id="ARBA00023316"/>
    </source>
</evidence>
<evidence type="ECO:0000256" key="16">
    <source>
        <dbReference type="ARBA" id="ARBA00037649"/>
    </source>
</evidence>
<dbReference type="GO" id="GO:0005576">
    <property type="term" value="C:extracellular region"/>
    <property type="evidence" value="ECO:0007669"/>
    <property type="project" value="TreeGrafter"/>
</dbReference>
<keyword evidence="7" id="KW-0134">Cell wall</keyword>
<evidence type="ECO:0000313" key="22">
    <source>
        <dbReference type="Proteomes" id="UP000736335"/>
    </source>
</evidence>
<evidence type="ECO:0000256" key="17">
    <source>
        <dbReference type="ARBA" id="ARBA00042373"/>
    </source>
</evidence>
<keyword evidence="22" id="KW-1185">Reference proteome</keyword>
<evidence type="ECO:0000256" key="12">
    <source>
        <dbReference type="ARBA" id="ARBA00023180"/>
    </source>
</evidence>
<dbReference type="GO" id="GO:0009277">
    <property type="term" value="C:fungal-type cell wall"/>
    <property type="evidence" value="ECO:0007669"/>
    <property type="project" value="TreeGrafter"/>
</dbReference>
<evidence type="ECO:0000256" key="1">
    <source>
        <dbReference type="ARBA" id="ARBA00000382"/>
    </source>
</evidence>
<keyword evidence="12" id="KW-0325">Glycoprotein</keyword>
<comment type="similarity">
    <text evidence="4 19">Belongs to the glycosyl hydrolase 17 family.</text>
</comment>
<proteinExistence type="inferred from homology"/>
<evidence type="ECO:0000256" key="11">
    <source>
        <dbReference type="ARBA" id="ARBA00023136"/>
    </source>
</evidence>
<keyword evidence="15" id="KW-0624">Polysaccharide degradation</keyword>
<keyword evidence="10 21" id="KW-0378">Hydrolase</keyword>
<comment type="function">
    <text evidence="16">Glucanases play a role in cell expansion during growth, in cell-cell fusion during mating, and in spore release during sporulation. This enzyme may be involved in beta-glucan degradation. Active on laminarin and lichenan.</text>
</comment>
<evidence type="ECO:0000256" key="8">
    <source>
        <dbReference type="ARBA" id="ARBA00022525"/>
    </source>
</evidence>
<dbReference type="Pfam" id="PF00332">
    <property type="entry name" value="Glyco_hydro_17"/>
    <property type="match status" value="1"/>
</dbReference>
<sequence>MHLQSLAALFLLAQSALASNNFYGIGVSSFSSNGQCRSAAQWDSIVSNAKNNGYKRFRIYGNDCGTTFDHATASAKKYGLPVLIGIWVDGTIANSASRIDQEVGAFVSTVKKYGAGIVDGLTIGNEVADTPTNIMKKVWDVRGYINKVAGYKGPISTVHTWVEVMNNPVLCDADRVTVNAHAFFDGKVQASGAGNFITNVVIPNIRRVCAPYAAVKDIVITESGWPSRGGNIGAAVPSLPNEQAALRSLNCAAKSTKIFAFEADDTTWKNANDNEKSFGILNKGLDSTSSACFGPGYGPPSFVDQDT</sequence>
<evidence type="ECO:0000313" key="21">
    <source>
        <dbReference type="EMBL" id="KAF9792566.1"/>
    </source>
</evidence>
<evidence type="ECO:0000256" key="3">
    <source>
        <dbReference type="ARBA" id="ARBA00004401"/>
    </source>
</evidence>
<evidence type="ECO:0000256" key="20">
    <source>
        <dbReference type="SAM" id="SignalP"/>
    </source>
</evidence>
<comment type="subcellular location">
    <subcellularLocation>
        <location evidence="3">Cell membrane</location>
        <topology evidence="3">Single-pass type II membrane protein</topology>
    </subcellularLocation>
    <subcellularLocation>
        <location evidence="2">Secreted</location>
        <location evidence="2">Cell wall</location>
    </subcellularLocation>
</comment>
<evidence type="ECO:0000256" key="7">
    <source>
        <dbReference type="ARBA" id="ARBA00022512"/>
    </source>
</evidence>
<feature type="chain" id="PRO_5040353093" description="glucan endo-1,3-beta-D-glucosidase" evidence="20">
    <location>
        <begin position="19"/>
        <end position="307"/>
    </location>
</feature>
<keyword evidence="11" id="KW-0472">Membrane</keyword>
<dbReference type="PANTHER" id="PTHR16631:SF17">
    <property type="entry name" value="GLUCAN ENDO-1,3-BETA-GLUCOSIDASE BTGC"/>
    <property type="match status" value="1"/>
</dbReference>
<dbReference type="GO" id="GO:0042973">
    <property type="term" value="F:glucan endo-1,3-beta-D-glucosidase activity"/>
    <property type="evidence" value="ECO:0007669"/>
    <property type="project" value="UniProtKB-EC"/>
</dbReference>
<evidence type="ECO:0000256" key="15">
    <source>
        <dbReference type="ARBA" id="ARBA00023326"/>
    </source>
</evidence>
<reference evidence="21" key="2">
    <citation type="submission" date="2020-11" db="EMBL/GenBank/DDBJ databases">
        <authorList>
            <consortium name="DOE Joint Genome Institute"/>
            <person name="Kuo A."/>
            <person name="Miyauchi S."/>
            <person name="Kiss E."/>
            <person name="Drula E."/>
            <person name="Kohler A."/>
            <person name="Sanchez-Garcia M."/>
            <person name="Andreopoulos B."/>
            <person name="Barry K.W."/>
            <person name="Bonito G."/>
            <person name="Buee M."/>
            <person name="Carver A."/>
            <person name="Chen C."/>
            <person name="Cichocki N."/>
            <person name="Clum A."/>
            <person name="Culley D."/>
            <person name="Crous P.W."/>
            <person name="Fauchery L."/>
            <person name="Girlanda M."/>
            <person name="Hayes R."/>
            <person name="Keri Z."/>
            <person name="Labutti K."/>
            <person name="Lipzen A."/>
            <person name="Lombard V."/>
            <person name="Magnuson J."/>
            <person name="Maillard F."/>
            <person name="Morin E."/>
            <person name="Murat C."/>
            <person name="Nolan M."/>
            <person name="Ohm R."/>
            <person name="Pangilinan J."/>
            <person name="Pereira M."/>
            <person name="Perotto S."/>
            <person name="Peter M."/>
            <person name="Riley R."/>
            <person name="Sitrit Y."/>
            <person name="Stielow B."/>
            <person name="Szollosi G."/>
            <person name="Zifcakova L."/>
            <person name="Stursova M."/>
            <person name="Spatafora J.W."/>
            <person name="Tedersoo L."/>
            <person name="Vaario L.-M."/>
            <person name="Yamada A."/>
            <person name="Yan M."/>
            <person name="Wang P."/>
            <person name="Xu J."/>
            <person name="Bruns T."/>
            <person name="Baldrian P."/>
            <person name="Vilgalys R."/>
            <person name="Henrissat B."/>
            <person name="Grigoriev I.V."/>
            <person name="Hibbett D."/>
            <person name="Nagy L.G."/>
            <person name="Martin F.M."/>
        </authorList>
    </citation>
    <scope>NUCLEOTIDE SEQUENCE</scope>
    <source>
        <strain evidence="21">UH-Tt-Lm1</strain>
    </source>
</reference>
<evidence type="ECO:0000256" key="18">
    <source>
        <dbReference type="ARBA" id="ARBA00043078"/>
    </source>
</evidence>
<evidence type="ECO:0000256" key="6">
    <source>
        <dbReference type="ARBA" id="ARBA00022475"/>
    </source>
</evidence>
<dbReference type="EMBL" id="WIUZ02000001">
    <property type="protein sequence ID" value="KAF9792566.1"/>
    <property type="molecule type" value="Genomic_DNA"/>
</dbReference>
<evidence type="ECO:0000256" key="5">
    <source>
        <dbReference type="ARBA" id="ARBA00012780"/>
    </source>
</evidence>
<keyword evidence="6" id="KW-1003">Cell membrane</keyword>
<dbReference type="GO" id="GO:0009986">
    <property type="term" value="C:cell surface"/>
    <property type="evidence" value="ECO:0007669"/>
    <property type="project" value="TreeGrafter"/>
</dbReference>
<dbReference type="InterPro" id="IPR017853">
    <property type="entry name" value="GH"/>
</dbReference>
<keyword evidence="8" id="KW-0964">Secreted</keyword>
<reference evidence="21" key="1">
    <citation type="journal article" date="2020" name="Nat. Commun.">
        <title>Large-scale genome sequencing of mycorrhizal fungi provides insights into the early evolution of symbiotic traits.</title>
        <authorList>
            <person name="Miyauchi S."/>
            <person name="Kiss E."/>
            <person name="Kuo A."/>
            <person name="Drula E."/>
            <person name="Kohler A."/>
            <person name="Sanchez-Garcia M."/>
            <person name="Morin E."/>
            <person name="Andreopoulos B."/>
            <person name="Barry K.W."/>
            <person name="Bonito G."/>
            <person name="Buee M."/>
            <person name="Carver A."/>
            <person name="Chen C."/>
            <person name="Cichocki N."/>
            <person name="Clum A."/>
            <person name="Culley D."/>
            <person name="Crous P.W."/>
            <person name="Fauchery L."/>
            <person name="Girlanda M."/>
            <person name="Hayes R.D."/>
            <person name="Keri Z."/>
            <person name="LaButti K."/>
            <person name="Lipzen A."/>
            <person name="Lombard V."/>
            <person name="Magnuson J."/>
            <person name="Maillard F."/>
            <person name="Murat C."/>
            <person name="Nolan M."/>
            <person name="Ohm R.A."/>
            <person name="Pangilinan J."/>
            <person name="Pereira M.F."/>
            <person name="Perotto S."/>
            <person name="Peter M."/>
            <person name="Pfister S."/>
            <person name="Riley R."/>
            <person name="Sitrit Y."/>
            <person name="Stielow J.B."/>
            <person name="Szollosi G."/>
            <person name="Zifcakova L."/>
            <person name="Stursova M."/>
            <person name="Spatafora J.W."/>
            <person name="Tedersoo L."/>
            <person name="Vaario L.M."/>
            <person name="Yamada A."/>
            <person name="Yan M."/>
            <person name="Wang P."/>
            <person name="Xu J."/>
            <person name="Bruns T."/>
            <person name="Baldrian P."/>
            <person name="Vilgalys R."/>
            <person name="Dunand C."/>
            <person name="Henrissat B."/>
            <person name="Grigoriev I.V."/>
            <person name="Hibbett D."/>
            <person name="Nagy L.G."/>
            <person name="Martin F.M."/>
        </authorList>
    </citation>
    <scope>NUCLEOTIDE SEQUENCE</scope>
    <source>
        <strain evidence="21">UH-Tt-Lm1</strain>
    </source>
</reference>
<evidence type="ECO:0000256" key="2">
    <source>
        <dbReference type="ARBA" id="ARBA00004191"/>
    </source>
</evidence>
<dbReference type="SUPFAM" id="SSF51445">
    <property type="entry name" value="(Trans)glycosidases"/>
    <property type="match status" value="1"/>
</dbReference>
<evidence type="ECO:0000256" key="4">
    <source>
        <dbReference type="ARBA" id="ARBA00008773"/>
    </source>
</evidence>